<name>A0ABT1PL09_9ACTN</name>
<proteinExistence type="predicted"/>
<protein>
    <recommendedName>
        <fullName evidence="3">Transposase</fullName>
    </recommendedName>
</protein>
<dbReference type="EMBL" id="JANFNH010000054">
    <property type="protein sequence ID" value="MCQ4046054.1"/>
    <property type="molecule type" value="Genomic_DNA"/>
</dbReference>
<keyword evidence="2" id="KW-1185">Reference proteome</keyword>
<evidence type="ECO:0000313" key="1">
    <source>
        <dbReference type="EMBL" id="MCQ4046054.1"/>
    </source>
</evidence>
<dbReference type="Proteomes" id="UP001206206">
    <property type="component" value="Unassembled WGS sequence"/>
</dbReference>
<evidence type="ECO:0000313" key="2">
    <source>
        <dbReference type="Proteomes" id="UP001206206"/>
    </source>
</evidence>
<reference evidence="1 2" key="1">
    <citation type="submission" date="2022-06" db="EMBL/GenBank/DDBJ databases">
        <title>Draft genome sequence of type strain Streptomyces rubrisoli DSM 42083.</title>
        <authorList>
            <person name="Duangmal K."/>
            <person name="Klaysubun C."/>
        </authorList>
    </citation>
    <scope>NUCLEOTIDE SEQUENCE [LARGE SCALE GENOMIC DNA]</scope>
    <source>
        <strain evidence="1 2">DSM 42083</strain>
    </source>
</reference>
<organism evidence="1 2">
    <name type="scientific">Streptantibioticus rubrisoli</name>
    <dbReference type="NCBI Taxonomy" id="1387313"/>
    <lineage>
        <taxon>Bacteria</taxon>
        <taxon>Bacillati</taxon>
        <taxon>Actinomycetota</taxon>
        <taxon>Actinomycetes</taxon>
        <taxon>Kitasatosporales</taxon>
        <taxon>Streptomycetaceae</taxon>
        <taxon>Streptantibioticus</taxon>
    </lineage>
</organism>
<dbReference type="RefSeq" id="WP_255932212.1">
    <property type="nucleotide sequence ID" value="NZ_JANFNH010000054.1"/>
</dbReference>
<gene>
    <name evidence="1" type="ORF">NON19_29425</name>
</gene>
<sequence>MLAALAVGRDADLLREKTSSKIDAGMLLEFVCTPSLGCRAGRPTARLAPHPPCTVGVRLFYLPRGSPELNDIKRI</sequence>
<accession>A0ABT1PL09</accession>
<comment type="caution">
    <text evidence="1">The sequence shown here is derived from an EMBL/GenBank/DDBJ whole genome shotgun (WGS) entry which is preliminary data.</text>
</comment>
<evidence type="ECO:0008006" key="3">
    <source>
        <dbReference type="Google" id="ProtNLM"/>
    </source>
</evidence>